<reference evidence="6" key="1">
    <citation type="submission" date="2021-10" db="EMBL/GenBank/DDBJ databases">
        <title>Tropical sea cucumber genome reveals ecological adaptation and Cuvierian tubules defense mechanism.</title>
        <authorList>
            <person name="Chen T."/>
        </authorList>
    </citation>
    <scope>NUCLEOTIDE SEQUENCE</scope>
    <source>
        <strain evidence="6">Nanhai2018</strain>
        <tissue evidence="6">Muscle</tissue>
    </source>
</reference>
<evidence type="ECO:0000256" key="3">
    <source>
        <dbReference type="ARBA" id="ARBA00022989"/>
    </source>
</evidence>
<evidence type="ECO:0000313" key="6">
    <source>
        <dbReference type="EMBL" id="KAJ8040785.1"/>
    </source>
</evidence>
<dbReference type="InterPro" id="IPR003886">
    <property type="entry name" value="NIDO_dom"/>
</dbReference>
<protein>
    <submittedName>
        <fullName evidence="6">Sushi, nidogen and EGF-like domain-containing protein 1</fullName>
    </submittedName>
</protein>
<dbReference type="SUPFAM" id="SSF81296">
    <property type="entry name" value="E set domains"/>
    <property type="match status" value="1"/>
</dbReference>
<dbReference type="PANTHER" id="PTHR13802:SF59">
    <property type="entry name" value="SUSHI DOMAIN-CONTAINING PROTEIN 2"/>
    <property type="match status" value="1"/>
</dbReference>
<dbReference type="PANTHER" id="PTHR13802">
    <property type="entry name" value="MUCIN 4-RELATED"/>
    <property type="match status" value="1"/>
</dbReference>
<sequence length="457" mass="50004">MDNRRYSLVLIVIVKLAIPVFCQYVDLSLPGKVWLSYFYDYYDDIFDLVQATFPDDNVEYIEYLYGVTWENVSFFGSTTNSNNTFQAIVFIGYESFDGGSGDGGSGGGNGGGGNLDIEEPYTNYQTYVIFNYGQLAWSTGINEGGDGNGLGGTPAQVGFNAGDGVNYFTLPGSRTNEVLDLQISSNIGIPGRWMFRVDQETIQGFSCRDEGRVGLAPSSGVMVGGTKITIIGPCYSPDSVVVCKFGDVTVAGNLVEVSLSSVEPDVSRMDPNNWLPCTNAQNTYTVTWDAASLPNTDNVDIDVIGYCEPENDSPFLTELYHAGSINDVNTNGRVFTIDCASVGPSPCGESECNKIGAIRVRSSEGTIKPAIWSDFFPLKWLCGETESCETWLQSQAEISLNSQPCPCTLAQAQRDRGRFQPITECVCRDDDPIQCLDRCLECFRPTLKKYELLSMII</sequence>
<keyword evidence="2" id="KW-0812">Transmembrane</keyword>
<evidence type="ECO:0000256" key="4">
    <source>
        <dbReference type="ARBA" id="ARBA00023136"/>
    </source>
</evidence>
<dbReference type="GO" id="GO:0016020">
    <property type="term" value="C:membrane"/>
    <property type="evidence" value="ECO:0007669"/>
    <property type="project" value="UniProtKB-SubCell"/>
</dbReference>
<dbReference type="InterPro" id="IPR005533">
    <property type="entry name" value="AMOP_dom"/>
</dbReference>
<evidence type="ECO:0000313" key="7">
    <source>
        <dbReference type="Proteomes" id="UP001152320"/>
    </source>
</evidence>
<dbReference type="Proteomes" id="UP001152320">
    <property type="component" value="Chromosome 6"/>
</dbReference>
<dbReference type="SMART" id="SM00539">
    <property type="entry name" value="NIDO"/>
    <property type="match status" value="1"/>
</dbReference>
<organism evidence="6 7">
    <name type="scientific">Holothuria leucospilota</name>
    <name type="common">Black long sea cucumber</name>
    <name type="synonym">Mertensiothuria leucospilota</name>
    <dbReference type="NCBI Taxonomy" id="206669"/>
    <lineage>
        <taxon>Eukaryota</taxon>
        <taxon>Metazoa</taxon>
        <taxon>Echinodermata</taxon>
        <taxon>Eleutherozoa</taxon>
        <taxon>Echinozoa</taxon>
        <taxon>Holothuroidea</taxon>
        <taxon>Aspidochirotacea</taxon>
        <taxon>Aspidochirotida</taxon>
        <taxon>Holothuriidae</taxon>
        <taxon>Holothuria</taxon>
    </lineage>
</organism>
<feature type="domain" description="NIDO" evidence="5">
    <location>
        <begin position="20"/>
        <end position="200"/>
    </location>
</feature>
<keyword evidence="7" id="KW-1185">Reference proteome</keyword>
<comment type="caution">
    <text evidence="6">The sequence shown here is derived from an EMBL/GenBank/DDBJ whole genome shotgun (WGS) entry which is preliminary data.</text>
</comment>
<dbReference type="OrthoDB" id="6236007at2759"/>
<dbReference type="Pfam" id="PF03782">
    <property type="entry name" value="AMOP"/>
    <property type="match status" value="1"/>
</dbReference>
<dbReference type="PROSITE" id="PS51220">
    <property type="entry name" value="NIDO"/>
    <property type="match status" value="1"/>
</dbReference>
<dbReference type="AlphaFoldDB" id="A0A9Q1HCA8"/>
<evidence type="ECO:0000256" key="2">
    <source>
        <dbReference type="ARBA" id="ARBA00022692"/>
    </source>
</evidence>
<evidence type="ECO:0000259" key="5">
    <source>
        <dbReference type="PROSITE" id="PS51220"/>
    </source>
</evidence>
<dbReference type="GO" id="GO:0007160">
    <property type="term" value="P:cell-matrix adhesion"/>
    <property type="evidence" value="ECO:0007669"/>
    <property type="project" value="InterPro"/>
</dbReference>
<accession>A0A9Q1HCA8</accession>
<name>A0A9Q1HCA8_HOLLE</name>
<dbReference type="InterPro" id="IPR051495">
    <property type="entry name" value="Epithelial_Barrier/Signaling"/>
</dbReference>
<gene>
    <name evidence="6" type="ORF">HOLleu_15183</name>
</gene>
<dbReference type="EMBL" id="JAIZAY010000006">
    <property type="protein sequence ID" value="KAJ8040785.1"/>
    <property type="molecule type" value="Genomic_DNA"/>
</dbReference>
<dbReference type="InterPro" id="IPR014756">
    <property type="entry name" value="Ig_E-set"/>
</dbReference>
<proteinExistence type="predicted"/>
<dbReference type="Pfam" id="PF06119">
    <property type="entry name" value="NIDO"/>
    <property type="match status" value="2"/>
</dbReference>
<evidence type="ECO:0000256" key="1">
    <source>
        <dbReference type="ARBA" id="ARBA00004370"/>
    </source>
</evidence>
<keyword evidence="4" id="KW-0472">Membrane</keyword>
<comment type="subcellular location">
    <subcellularLocation>
        <location evidence="1">Membrane</location>
    </subcellularLocation>
</comment>
<keyword evidence="3" id="KW-1133">Transmembrane helix</keyword>